<dbReference type="Proteomes" id="UP000076078">
    <property type="component" value="Unassembled WGS sequence"/>
</dbReference>
<dbReference type="SUPFAM" id="SSF53187">
    <property type="entry name" value="Zn-dependent exopeptidases"/>
    <property type="match status" value="1"/>
</dbReference>
<keyword evidence="13" id="KW-1185">Reference proteome</keyword>
<dbReference type="GO" id="GO:0005789">
    <property type="term" value="C:endoplasmic reticulum membrane"/>
    <property type="evidence" value="ECO:0007669"/>
    <property type="project" value="UniProtKB-SubCell"/>
</dbReference>
<keyword evidence="7 10" id="KW-0472">Membrane</keyword>
<keyword evidence="8" id="KW-0325">Glycoprotein</keyword>
<keyword evidence="3 10" id="KW-0812">Transmembrane</keyword>
<dbReference type="InterPro" id="IPR016574">
    <property type="entry name" value="Nicalin"/>
</dbReference>
<gene>
    <name evidence="12" type="ORF">DLAC_09977</name>
</gene>
<reference evidence="12 13" key="1">
    <citation type="submission" date="2015-12" db="EMBL/GenBank/DDBJ databases">
        <title>Dictyostelia acquired genes for synthesis and detection of signals that induce cell-type specialization by lateral gene transfer from prokaryotes.</title>
        <authorList>
            <person name="Gloeckner G."/>
            <person name="Schaap P."/>
        </authorList>
    </citation>
    <scope>NUCLEOTIDE SEQUENCE [LARGE SCALE GENOMIC DNA]</scope>
    <source>
        <strain evidence="12 13">TK</strain>
    </source>
</reference>
<feature type="compositionally biased region" description="Low complexity" evidence="9">
    <location>
        <begin position="442"/>
        <end position="455"/>
    </location>
</feature>
<evidence type="ECO:0000256" key="6">
    <source>
        <dbReference type="ARBA" id="ARBA00022989"/>
    </source>
</evidence>
<sequence length="551" mass="62577">MKIVNYLVLLAVVLFSIISLSECNTFKAYRMLQVEKDGKLYGPQRYALSSPTIYYHENQLTSDDYTKKSVIIKEDQITDQIIKKIVEKQADAIIVLTLNGKETRDYKLQSFYESTQSSDLQIPVYFIEESQFSIDGGSDQDYRLVVANSGSANLISSPIGINYQGILRGHSENTNKFISQQIVIMASYDSFGLVPSQSTGRQQSSSSGAIALMELSRIFQKLYQNTQTVGEYNLIFVLTDASQVNYQGAKRWADSQSDVSLKSIDFVLYLDSLGSVSDQLYLQISRKPKEGQIIAIYDEFQEAAKSFSTDIEIVHKKINVSNAQVFWGHEQSARKLLHSMTLTSKKSPESIENSPIDFHKLKRNIKIVATVLLNHIYNQDVQKKNQIKIENLSDLLIDSLDVNEGFLESWYQLFSKCITMSPYSTVQDPSSPKSSIPSANNQQKQQQHKQQSSSTTSTNILHQSFETQFKQYLQETVVDQYPLSSSESGSNIKYYLPIESQMSFYRVKSFLFDLMHLLATVVYLVSLYALFEFSSFKNSIYSLFNSTKKGI</sequence>
<comment type="subcellular location">
    <subcellularLocation>
        <location evidence="1">Endoplasmic reticulum membrane</location>
        <topology evidence="1">Single-pass membrane protein</topology>
    </subcellularLocation>
</comment>
<evidence type="ECO:0000256" key="3">
    <source>
        <dbReference type="ARBA" id="ARBA00022692"/>
    </source>
</evidence>
<comment type="caution">
    <text evidence="12">The sequence shown here is derived from an EMBL/GenBank/DDBJ whole genome shotgun (WGS) entry which is preliminary data.</text>
</comment>
<comment type="similarity">
    <text evidence="2">Belongs to the nicastrin family.</text>
</comment>
<evidence type="ECO:0000256" key="1">
    <source>
        <dbReference type="ARBA" id="ARBA00004389"/>
    </source>
</evidence>
<dbReference type="OrthoDB" id="20321at2759"/>
<keyword evidence="5" id="KW-0256">Endoplasmic reticulum</keyword>
<evidence type="ECO:0000256" key="2">
    <source>
        <dbReference type="ARBA" id="ARBA00007717"/>
    </source>
</evidence>
<feature type="transmembrane region" description="Helical" evidence="10">
    <location>
        <begin position="510"/>
        <end position="531"/>
    </location>
</feature>
<feature type="chain" id="PRO_5007592905" evidence="11">
    <location>
        <begin position="24"/>
        <end position="551"/>
    </location>
</feature>
<evidence type="ECO:0000256" key="10">
    <source>
        <dbReference type="SAM" id="Phobius"/>
    </source>
</evidence>
<name>A0A151Z5V4_TIELA</name>
<evidence type="ECO:0000256" key="7">
    <source>
        <dbReference type="ARBA" id="ARBA00023136"/>
    </source>
</evidence>
<evidence type="ECO:0000313" key="13">
    <source>
        <dbReference type="Proteomes" id="UP000076078"/>
    </source>
</evidence>
<accession>A0A151Z5V4</accession>
<dbReference type="AlphaFoldDB" id="A0A151Z5V4"/>
<evidence type="ECO:0000256" key="11">
    <source>
        <dbReference type="SAM" id="SignalP"/>
    </source>
</evidence>
<dbReference type="InParanoid" id="A0A151Z5V4"/>
<evidence type="ECO:0000313" key="12">
    <source>
        <dbReference type="EMBL" id="KYQ89318.1"/>
    </source>
</evidence>
<evidence type="ECO:0000256" key="5">
    <source>
        <dbReference type="ARBA" id="ARBA00022824"/>
    </source>
</evidence>
<dbReference type="GO" id="GO:0009966">
    <property type="term" value="P:regulation of signal transduction"/>
    <property type="evidence" value="ECO:0007669"/>
    <property type="project" value="InterPro"/>
</dbReference>
<dbReference type="EMBL" id="LODT01000041">
    <property type="protein sequence ID" value="KYQ89318.1"/>
    <property type="molecule type" value="Genomic_DNA"/>
</dbReference>
<keyword evidence="4 11" id="KW-0732">Signal</keyword>
<feature type="compositionally biased region" description="Polar residues" evidence="9">
    <location>
        <begin position="425"/>
        <end position="441"/>
    </location>
</feature>
<feature type="signal peptide" evidence="11">
    <location>
        <begin position="1"/>
        <end position="23"/>
    </location>
</feature>
<keyword evidence="6 10" id="KW-1133">Transmembrane helix</keyword>
<feature type="region of interest" description="Disordered" evidence="9">
    <location>
        <begin position="425"/>
        <end position="455"/>
    </location>
</feature>
<evidence type="ECO:0000256" key="4">
    <source>
        <dbReference type="ARBA" id="ARBA00022729"/>
    </source>
</evidence>
<evidence type="ECO:0000256" key="8">
    <source>
        <dbReference type="ARBA" id="ARBA00023180"/>
    </source>
</evidence>
<evidence type="ECO:0000256" key="9">
    <source>
        <dbReference type="SAM" id="MobiDB-lite"/>
    </source>
</evidence>
<dbReference type="STRING" id="361077.A0A151Z5V4"/>
<dbReference type="OMA" id="WSTSRHC"/>
<proteinExistence type="inferred from homology"/>
<dbReference type="PANTHER" id="PTHR31826">
    <property type="entry name" value="NICALIN"/>
    <property type="match status" value="1"/>
</dbReference>
<dbReference type="Gene3D" id="3.40.630.10">
    <property type="entry name" value="Zn peptidases"/>
    <property type="match status" value="1"/>
</dbReference>
<protein>
    <submittedName>
        <fullName evidence="12">Uncharacterized protein</fullName>
    </submittedName>
</protein>
<organism evidence="12 13">
    <name type="scientific">Tieghemostelium lacteum</name>
    <name type="common">Slime mold</name>
    <name type="synonym">Dictyostelium lacteum</name>
    <dbReference type="NCBI Taxonomy" id="361077"/>
    <lineage>
        <taxon>Eukaryota</taxon>
        <taxon>Amoebozoa</taxon>
        <taxon>Evosea</taxon>
        <taxon>Eumycetozoa</taxon>
        <taxon>Dictyostelia</taxon>
        <taxon>Dictyosteliales</taxon>
        <taxon>Raperosteliaceae</taxon>
        <taxon>Tieghemostelium</taxon>
    </lineage>
</organism>
<dbReference type="FunCoup" id="A0A151Z5V4">
    <property type="interactions" value="13"/>
</dbReference>